<feature type="domain" description="CCHC-type" evidence="2">
    <location>
        <begin position="245"/>
        <end position="259"/>
    </location>
</feature>
<keyword evidence="4" id="KW-1185">Reference proteome</keyword>
<dbReference type="EMBL" id="KQ982314">
    <property type="protein sequence ID" value="KYQ57973.1"/>
    <property type="molecule type" value="Genomic_DNA"/>
</dbReference>
<dbReference type="GO" id="GO:0003676">
    <property type="term" value="F:nucleic acid binding"/>
    <property type="evidence" value="ECO:0007669"/>
    <property type="project" value="InterPro"/>
</dbReference>
<dbReference type="PANTHER" id="PTHR47331">
    <property type="entry name" value="PHD-TYPE DOMAIN-CONTAINING PROTEIN"/>
    <property type="match status" value="1"/>
</dbReference>
<evidence type="ECO:0000259" key="2">
    <source>
        <dbReference type="PROSITE" id="PS50158"/>
    </source>
</evidence>
<dbReference type="PANTHER" id="PTHR47331:SF1">
    <property type="entry name" value="GAG-LIKE PROTEIN"/>
    <property type="match status" value="1"/>
</dbReference>
<accession>A0A151XC93</accession>
<name>A0A151XC93_9HYME</name>
<proteinExistence type="predicted"/>
<keyword evidence="1" id="KW-0862">Zinc</keyword>
<keyword evidence="1" id="KW-0479">Metal-binding</keyword>
<keyword evidence="1" id="KW-0863">Zinc-finger</keyword>
<dbReference type="AlphaFoldDB" id="A0A151XC93"/>
<evidence type="ECO:0000313" key="4">
    <source>
        <dbReference type="Proteomes" id="UP000075809"/>
    </source>
</evidence>
<evidence type="ECO:0000313" key="3">
    <source>
        <dbReference type="EMBL" id="KYQ57973.1"/>
    </source>
</evidence>
<dbReference type="GO" id="GO:0008270">
    <property type="term" value="F:zinc ion binding"/>
    <property type="evidence" value="ECO:0007669"/>
    <property type="project" value="UniProtKB-KW"/>
</dbReference>
<dbReference type="Pfam" id="PF03564">
    <property type="entry name" value="DUF1759"/>
    <property type="match status" value="1"/>
</dbReference>
<dbReference type="InterPro" id="IPR005312">
    <property type="entry name" value="DUF1759"/>
</dbReference>
<feature type="non-terminal residue" evidence="3">
    <location>
        <position position="1"/>
    </location>
</feature>
<sequence length="348" mass="40087">KLPQIKLPEFNGEYTKWLFFKDSFETTIHQDDSLTAVQKHQYLIGVLQGEARSVIEGFKISSENYESAWKLLKDTYDNNIVIIQNHLDELLNFPEITKNNKADSIRKFIWHIQTHVSALKTLALPVDDWDAILLHLAKKKLDFIEQRDWQNLIKNRTPQNMPKLSEFMTFLTERCHTMKILEQSQTKTEKLLNRDAKKSERKVALVSVINKCKICEGDHLVFRCGDLLKLPIAKRKQKLIDKKLCLNCLNAGHYARECKGSTCKKCDKKHNSIIHKEDQEERAQVKSSSEDTPKSVVTTCTESKYNTSAKSSQVIEQQSSTNINNVTANVYCTNQQDARVILSTRGFV</sequence>
<dbReference type="PROSITE" id="PS50158">
    <property type="entry name" value="ZF_CCHC"/>
    <property type="match status" value="1"/>
</dbReference>
<gene>
    <name evidence="3" type="ORF">ALC60_03023</name>
</gene>
<evidence type="ECO:0000256" key="1">
    <source>
        <dbReference type="PROSITE-ProRule" id="PRU00047"/>
    </source>
</evidence>
<dbReference type="InterPro" id="IPR036875">
    <property type="entry name" value="Znf_CCHC_sf"/>
</dbReference>
<dbReference type="Proteomes" id="UP000075809">
    <property type="component" value="Unassembled WGS sequence"/>
</dbReference>
<reference evidence="3 4" key="1">
    <citation type="submission" date="2015-09" db="EMBL/GenBank/DDBJ databases">
        <title>Trachymyrmex zeteki WGS genome.</title>
        <authorList>
            <person name="Nygaard S."/>
            <person name="Hu H."/>
            <person name="Boomsma J."/>
            <person name="Zhang G."/>
        </authorList>
    </citation>
    <scope>NUCLEOTIDE SEQUENCE [LARGE SCALE GENOMIC DNA]</scope>
    <source>
        <strain evidence="3">Tzet28-1</strain>
        <tissue evidence="3">Whole body</tissue>
    </source>
</reference>
<protein>
    <recommendedName>
        <fullName evidence="2">CCHC-type domain-containing protein</fullName>
    </recommendedName>
</protein>
<dbReference type="InterPro" id="IPR001878">
    <property type="entry name" value="Znf_CCHC"/>
</dbReference>
<dbReference type="SUPFAM" id="SSF57756">
    <property type="entry name" value="Retrovirus zinc finger-like domains"/>
    <property type="match status" value="1"/>
</dbReference>
<dbReference type="STRING" id="64791.A0A151XC93"/>
<organism evidence="3 4">
    <name type="scientific">Mycetomoellerius zeteki</name>
    <dbReference type="NCBI Taxonomy" id="64791"/>
    <lineage>
        <taxon>Eukaryota</taxon>
        <taxon>Metazoa</taxon>
        <taxon>Ecdysozoa</taxon>
        <taxon>Arthropoda</taxon>
        <taxon>Hexapoda</taxon>
        <taxon>Insecta</taxon>
        <taxon>Pterygota</taxon>
        <taxon>Neoptera</taxon>
        <taxon>Endopterygota</taxon>
        <taxon>Hymenoptera</taxon>
        <taxon>Apocrita</taxon>
        <taxon>Aculeata</taxon>
        <taxon>Formicoidea</taxon>
        <taxon>Formicidae</taxon>
        <taxon>Myrmicinae</taxon>
        <taxon>Mycetomoellerius</taxon>
    </lineage>
</organism>